<feature type="transmembrane region" description="Helical" evidence="12">
    <location>
        <begin position="20"/>
        <end position="45"/>
    </location>
</feature>
<dbReference type="InterPro" id="IPR053951">
    <property type="entry name" value="K_trans_N"/>
</dbReference>
<keyword evidence="10" id="KW-0406">Ion transport</keyword>
<evidence type="ECO:0000256" key="8">
    <source>
        <dbReference type="ARBA" id="ARBA00022958"/>
    </source>
</evidence>
<evidence type="ECO:0000256" key="7">
    <source>
        <dbReference type="ARBA" id="ARBA00022847"/>
    </source>
</evidence>
<keyword evidence="4" id="KW-1003">Cell membrane</keyword>
<evidence type="ECO:0000256" key="2">
    <source>
        <dbReference type="ARBA" id="ARBA00007019"/>
    </source>
</evidence>
<evidence type="ECO:0000256" key="12">
    <source>
        <dbReference type="SAM" id="Phobius"/>
    </source>
</evidence>
<dbReference type="InterPro" id="IPR023051">
    <property type="entry name" value="Kup"/>
</dbReference>
<comment type="subcellular location">
    <subcellularLocation>
        <location evidence="1">Membrane</location>
        <topology evidence="1">Multi-pass membrane protein</topology>
    </subcellularLocation>
</comment>
<name>E6QT88_9ZZZZ</name>
<keyword evidence="11 12" id="KW-0472">Membrane</keyword>
<keyword evidence="3" id="KW-0813">Transport</keyword>
<evidence type="ECO:0000256" key="9">
    <source>
        <dbReference type="ARBA" id="ARBA00022989"/>
    </source>
</evidence>
<protein>
    <submittedName>
        <fullName evidence="15">K+ potassium transporter</fullName>
    </submittedName>
</protein>
<evidence type="ECO:0000259" key="14">
    <source>
        <dbReference type="Pfam" id="PF22776"/>
    </source>
</evidence>
<organism evidence="15">
    <name type="scientific">mine drainage metagenome</name>
    <dbReference type="NCBI Taxonomy" id="410659"/>
    <lineage>
        <taxon>unclassified sequences</taxon>
        <taxon>metagenomes</taxon>
        <taxon>ecological metagenomes</taxon>
    </lineage>
</organism>
<dbReference type="Pfam" id="PF02705">
    <property type="entry name" value="K_trans"/>
    <property type="match status" value="1"/>
</dbReference>
<comment type="similarity">
    <text evidence="2">Belongs to the HAK/KUP transporter (TC 2.A.72) family.</text>
</comment>
<feature type="transmembrane region" description="Helical" evidence="12">
    <location>
        <begin position="119"/>
        <end position="142"/>
    </location>
</feature>
<feature type="transmembrane region" description="Helical" evidence="12">
    <location>
        <begin position="438"/>
        <end position="455"/>
    </location>
</feature>
<evidence type="ECO:0000256" key="10">
    <source>
        <dbReference type="ARBA" id="ARBA00023065"/>
    </source>
</evidence>
<feature type="transmembrane region" description="Helical" evidence="12">
    <location>
        <begin position="352"/>
        <end position="372"/>
    </location>
</feature>
<feature type="transmembrane region" description="Helical" evidence="12">
    <location>
        <begin position="224"/>
        <end position="248"/>
    </location>
</feature>
<feature type="transmembrane region" description="Helical" evidence="12">
    <location>
        <begin position="260"/>
        <end position="282"/>
    </location>
</feature>
<dbReference type="EMBL" id="CABR01000084">
    <property type="protein sequence ID" value="CBI10460.1"/>
    <property type="molecule type" value="Genomic_DNA"/>
</dbReference>
<keyword evidence="9 12" id="KW-1133">Transmembrane helix</keyword>
<dbReference type="HAMAP" id="MF_01522">
    <property type="entry name" value="Kup"/>
    <property type="match status" value="1"/>
</dbReference>
<evidence type="ECO:0000259" key="13">
    <source>
        <dbReference type="Pfam" id="PF02705"/>
    </source>
</evidence>
<keyword evidence="6 12" id="KW-0812">Transmembrane</keyword>
<evidence type="ECO:0000313" key="15">
    <source>
        <dbReference type="EMBL" id="CBI10460.1"/>
    </source>
</evidence>
<evidence type="ECO:0000256" key="6">
    <source>
        <dbReference type="ARBA" id="ARBA00022692"/>
    </source>
</evidence>
<feature type="domain" description="K+ potassium transporter C-terminal" evidence="14">
    <location>
        <begin position="489"/>
        <end position="637"/>
    </location>
</feature>
<evidence type="ECO:0000256" key="1">
    <source>
        <dbReference type="ARBA" id="ARBA00004141"/>
    </source>
</evidence>
<evidence type="ECO:0000256" key="3">
    <source>
        <dbReference type="ARBA" id="ARBA00022448"/>
    </source>
</evidence>
<accession>E6QT88</accession>
<reference evidence="15" key="1">
    <citation type="submission" date="2009-10" db="EMBL/GenBank/DDBJ databases">
        <title>Diversity of trophic interactions inside an arsenic-rich microbial ecosystem.</title>
        <authorList>
            <person name="Bertin P.N."/>
            <person name="Heinrich-Salmeron A."/>
            <person name="Pelletier E."/>
            <person name="Goulhen-Chollet F."/>
            <person name="Arsene-Ploetze F."/>
            <person name="Gallien S."/>
            <person name="Calteau A."/>
            <person name="Vallenet D."/>
            <person name="Casiot C."/>
            <person name="Chane-Woon-Ming B."/>
            <person name="Giloteaux L."/>
            <person name="Barakat M."/>
            <person name="Bonnefoy V."/>
            <person name="Bruneel O."/>
            <person name="Chandler M."/>
            <person name="Cleiss J."/>
            <person name="Duran R."/>
            <person name="Elbaz-Poulichet F."/>
            <person name="Fonknechten N."/>
            <person name="Lauga B."/>
            <person name="Mornico D."/>
            <person name="Ortet P."/>
            <person name="Schaeffer C."/>
            <person name="Siguier P."/>
            <person name="Alexander Thil Smith A."/>
            <person name="Van Dorsselaer A."/>
            <person name="Weissenbach J."/>
            <person name="Medigue C."/>
            <person name="Le Paslier D."/>
        </authorList>
    </citation>
    <scope>NUCLEOTIDE SEQUENCE</scope>
</reference>
<keyword evidence="7" id="KW-0769">Symport</keyword>
<evidence type="ECO:0000256" key="4">
    <source>
        <dbReference type="ARBA" id="ARBA00022475"/>
    </source>
</evidence>
<proteinExistence type="inferred from homology"/>
<feature type="transmembrane region" description="Helical" evidence="12">
    <location>
        <begin position="302"/>
        <end position="324"/>
    </location>
</feature>
<dbReference type="GO" id="GO:0015079">
    <property type="term" value="F:potassium ion transmembrane transporter activity"/>
    <property type="evidence" value="ECO:0007669"/>
    <property type="project" value="InterPro"/>
</dbReference>
<feature type="transmembrane region" description="Helical" evidence="12">
    <location>
        <begin position="154"/>
        <end position="172"/>
    </location>
</feature>
<feature type="transmembrane region" description="Helical" evidence="12">
    <location>
        <begin position="65"/>
        <end position="85"/>
    </location>
</feature>
<feature type="transmembrane region" description="Helical" evidence="12">
    <location>
        <begin position="378"/>
        <end position="400"/>
    </location>
</feature>
<evidence type="ECO:0000256" key="11">
    <source>
        <dbReference type="ARBA" id="ARBA00023136"/>
    </source>
</evidence>
<dbReference type="GO" id="GO:0015293">
    <property type="term" value="F:symporter activity"/>
    <property type="evidence" value="ECO:0007669"/>
    <property type="project" value="UniProtKB-KW"/>
</dbReference>
<dbReference type="PANTHER" id="PTHR30540:SF79">
    <property type="entry name" value="LOW AFFINITY POTASSIUM TRANSPORT SYSTEM PROTEIN KUP"/>
    <property type="match status" value="1"/>
</dbReference>
<dbReference type="Pfam" id="PF22776">
    <property type="entry name" value="K_trans_C"/>
    <property type="match status" value="1"/>
</dbReference>
<dbReference type="GO" id="GO:0016020">
    <property type="term" value="C:membrane"/>
    <property type="evidence" value="ECO:0007669"/>
    <property type="project" value="UniProtKB-SubCell"/>
</dbReference>
<comment type="caution">
    <text evidence="15">The sequence shown here is derived from an EMBL/GenBank/DDBJ whole genome shotgun (WGS) entry which is preliminary data.</text>
</comment>
<gene>
    <name evidence="15" type="primary">trkD</name>
    <name evidence="15" type="ORF">CARN7_1240</name>
</gene>
<feature type="domain" description="K+ potassium transporter integral membrane" evidence="13">
    <location>
        <begin position="25"/>
        <end position="478"/>
    </location>
</feature>
<sequence>MDNPSIIAEAPNPNQSFKKLGVSTLALSAIGVVYGDIGTSPLYALQTVFSPEHGIVPNAPNILGVLSLVFWSLLLVVSLKFVVFIMRADNYGEGGIMALMALIRRLLPDEHKVRNTLIMLGLFGAALFFGDGIITPAISVLSAIEGLEVATPGLTPYVIPLALVVLSALFFIQHKGTATVGILFGPIMVVWFVVLAVLGVLQIIRVPQVLLAMNPSYALAFLMRHGVVGFLALGAVVLTITGAEALYADMGHFGKSPIRLAWFSLVLPALLLNYFGQGALMILSPSSAANPFYAMTPQWSLYPMIVLSTVATVIASQAVISGVFSMTQQAVQLGFLPRTNVVHTSAREIGQIYVPFMNWTMMIGVIALIIGFKSSANLSWAYGLAVTGTITIDTLLVFVVARRLWHWNKVSVLAGLAFFLTIDLAFFGANLVKIFEGGWFPLAIGAAMFTVMSTWKRGRELMGERLQEQSIELKPFVESLLAHPPVRVPGTAVFLTTNLAKVPHALLHNLLHNKVLHETVLVLTVQTSNKPWAKLSERICVEKVAAGFYCVTLSFGFKEEPDVPQALKALKIYGQALNLMETSFFLSRETLIATKMPGMAMWREHLFVSMARNGSSATAFFHIPTNRVIELGAQVEL</sequence>
<evidence type="ECO:0000256" key="5">
    <source>
        <dbReference type="ARBA" id="ARBA00022538"/>
    </source>
</evidence>
<keyword evidence="8" id="KW-0630">Potassium</keyword>
<feature type="transmembrane region" description="Helical" evidence="12">
    <location>
        <begin position="179"/>
        <end position="204"/>
    </location>
</feature>
<keyword evidence="5" id="KW-0633">Potassium transport</keyword>
<feature type="transmembrane region" description="Helical" evidence="12">
    <location>
        <begin position="412"/>
        <end position="432"/>
    </location>
</feature>
<dbReference type="InterPro" id="IPR003855">
    <property type="entry name" value="K+_transporter"/>
</dbReference>
<dbReference type="AlphaFoldDB" id="E6QT88"/>
<dbReference type="InterPro" id="IPR053952">
    <property type="entry name" value="K_trans_C"/>
</dbReference>
<dbReference type="PANTHER" id="PTHR30540">
    <property type="entry name" value="OSMOTIC STRESS POTASSIUM TRANSPORTER"/>
    <property type="match status" value="1"/>
</dbReference>